<evidence type="ECO:0000313" key="1">
    <source>
        <dbReference type="EMBL" id="GAI15941.1"/>
    </source>
</evidence>
<sequence>RADVFKKVTFEFRNAETPDFITTRRDNETSLFFEVTEEEALKGASKGSRVGSFFKWCIRINEQL</sequence>
<dbReference type="EMBL" id="BARV01005535">
    <property type="protein sequence ID" value="GAI15941.1"/>
    <property type="molecule type" value="Genomic_DNA"/>
</dbReference>
<protein>
    <submittedName>
        <fullName evidence="1">Uncharacterized protein</fullName>
    </submittedName>
</protein>
<gene>
    <name evidence="1" type="ORF">S06H3_11433</name>
</gene>
<name>X1MCX0_9ZZZZ</name>
<reference evidence="1" key="1">
    <citation type="journal article" date="2014" name="Front. Microbiol.">
        <title>High frequency of phylogenetically diverse reductive dehalogenase-homologous genes in deep subseafloor sedimentary metagenomes.</title>
        <authorList>
            <person name="Kawai M."/>
            <person name="Futagami T."/>
            <person name="Toyoda A."/>
            <person name="Takaki Y."/>
            <person name="Nishi S."/>
            <person name="Hori S."/>
            <person name="Arai W."/>
            <person name="Tsubouchi T."/>
            <person name="Morono Y."/>
            <person name="Uchiyama I."/>
            <person name="Ito T."/>
            <person name="Fujiyama A."/>
            <person name="Inagaki F."/>
            <person name="Takami H."/>
        </authorList>
    </citation>
    <scope>NUCLEOTIDE SEQUENCE</scope>
    <source>
        <strain evidence="1">Expedition CK06-06</strain>
    </source>
</reference>
<comment type="caution">
    <text evidence="1">The sequence shown here is derived from an EMBL/GenBank/DDBJ whole genome shotgun (WGS) entry which is preliminary data.</text>
</comment>
<organism evidence="1">
    <name type="scientific">marine sediment metagenome</name>
    <dbReference type="NCBI Taxonomy" id="412755"/>
    <lineage>
        <taxon>unclassified sequences</taxon>
        <taxon>metagenomes</taxon>
        <taxon>ecological metagenomes</taxon>
    </lineage>
</organism>
<proteinExistence type="predicted"/>
<dbReference type="AlphaFoldDB" id="X1MCX0"/>
<accession>X1MCX0</accession>
<feature type="non-terminal residue" evidence="1">
    <location>
        <position position="1"/>
    </location>
</feature>